<feature type="transmembrane region" description="Helical" evidence="8">
    <location>
        <begin position="116"/>
        <end position="135"/>
    </location>
</feature>
<feature type="transmembrane region" description="Helical" evidence="8">
    <location>
        <begin position="76"/>
        <end position="95"/>
    </location>
</feature>
<name>A0A6A6VGL5_9PLEO</name>
<feature type="transmembrane region" description="Helical" evidence="8">
    <location>
        <begin position="204"/>
        <end position="226"/>
    </location>
</feature>
<dbReference type="Proteomes" id="UP000799440">
    <property type="component" value="Unassembled WGS sequence"/>
</dbReference>
<evidence type="ECO:0000256" key="3">
    <source>
        <dbReference type="ARBA" id="ARBA00022475"/>
    </source>
</evidence>
<keyword evidence="10" id="KW-1185">Reference proteome</keyword>
<evidence type="ECO:0000256" key="1">
    <source>
        <dbReference type="ARBA" id="ARBA00004429"/>
    </source>
</evidence>
<dbReference type="GO" id="GO:0005886">
    <property type="term" value="C:plasma membrane"/>
    <property type="evidence" value="ECO:0007669"/>
    <property type="project" value="UniProtKB-SubCell"/>
</dbReference>
<dbReference type="InterPro" id="IPR007272">
    <property type="entry name" value="Sulf_transp_TsuA/YedE"/>
</dbReference>
<accession>A0A6A6VGL5</accession>
<evidence type="ECO:0000256" key="5">
    <source>
        <dbReference type="ARBA" id="ARBA00022692"/>
    </source>
</evidence>
<comment type="subcellular location">
    <subcellularLocation>
        <location evidence="1">Cell inner membrane</location>
        <topology evidence="1">Multi-pass membrane protein</topology>
    </subcellularLocation>
</comment>
<dbReference type="Pfam" id="PF20398">
    <property type="entry name" value="DUF6691"/>
    <property type="match status" value="1"/>
</dbReference>
<keyword evidence="6 8" id="KW-1133">Transmembrane helix</keyword>
<evidence type="ECO:0000256" key="4">
    <source>
        <dbReference type="ARBA" id="ARBA00022519"/>
    </source>
</evidence>
<keyword evidence="7 8" id="KW-0472">Membrane</keyword>
<evidence type="ECO:0000313" key="9">
    <source>
        <dbReference type="EMBL" id="KAF2748946.1"/>
    </source>
</evidence>
<dbReference type="EMBL" id="MU006567">
    <property type="protein sequence ID" value="KAF2748946.1"/>
    <property type="molecule type" value="Genomic_DNA"/>
</dbReference>
<evidence type="ECO:0000313" key="10">
    <source>
        <dbReference type="Proteomes" id="UP000799440"/>
    </source>
</evidence>
<feature type="transmembrane region" description="Helical" evidence="8">
    <location>
        <begin position="246"/>
        <end position="264"/>
    </location>
</feature>
<keyword evidence="3" id="KW-1003">Cell membrane</keyword>
<evidence type="ECO:0000256" key="7">
    <source>
        <dbReference type="ARBA" id="ARBA00023136"/>
    </source>
</evidence>
<dbReference type="InterPro" id="IPR046513">
    <property type="entry name" value="DUF6691"/>
</dbReference>
<gene>
    <name evidence="9" type="ORF">M011DRAFT_524925</name>
</gene>
<dbReference type="PANTHER" id="PTHR30574">
    <property type="entry name" value="INNER MEMBRANE PROTEIN YEDE"/>
    <property type="match status" value="1"/>
</dbReference>
<dbReference type="AlphaFoldDB" id="A0A6A6VGL5"/>
<feature type="transmembrane region" description="Helical" evidence="8">
    <location>
        <begin position="162"/>
        <end position="183"/>
    </location>
</feature>
<evidence type="ECO:0000256" key="2">
    <source>
        <dbReference type="ARBA" id="ARBA00022448"/>
    </source>
</evidence>
<proteinExistence type="predicted"/>
<protein>
    <submittedName>
        <fullName evidence="9">YeeE/YedE family integral membrane protein-like protein</fullName>
    </submittedName>
</protein>
<organism evidence="9 10">
    <name type="scientific">Sporormia fimetaria CBS 119925</name>
    <dbReference type="NCBI Taxonomy" id="1340428"/>
    <lineage>
        <taxon>Eukaryota</taxon>
        <taxon>Fungi</taxon>
        <taxon>Dikarya</taxon>
        <taxon>Ascomycota</taxon>
        <taxon>Pezizomycotina</taxon>
        <taxon>Dothideomycetes</taxon>
        <taxon>Pleosporomycetidae</taxon>
        <taxon>Pleosporales</taxon>
        <taxon>Sporormiaceae</taxon>
        <taxon>Sporormia</taxon>
    </lineage>
</organism>
<keyword evidence="5 8" id="KW-0812">Transmembrane</keyword>
<keyword evidence="4" id="KW-0997">Cell inner membrane</keyword>
<dbReference type="OrthoDB" id="10254418at2759"/>
<keyword evidence="2" id="KW-0813">Transport</keyword>
<evidence type="ECO:0000256" key="6">
    <source>
        <dbReference type="ARBA" id="ARBA00022989"/>
    </source>
</evidence>
<evidence type="ECO:0000256" key="8">
    <source>
        <dbReference type="SAM" id="Phobius"/>
    </source>
</evidence>
<dbReference type="PANTHER" id="PTHR30574:SF1">
    <property type="entry name" value="SULPHUR TRANSPORT DOMAIN-CONTAINING PROTEIN"/>
    <property type="match status" value="1"/>
</dbReference>
<sequence length="343" mass="36592">MFTPVETSIGAFLLHEATTTLLYQNGNVLGASGLLRQLFSHPTRETLTFFAGMAASLLPLKFFLPDLVVEYPVVPTTLSAAVMSVGIGALVGWGTKLAHGCTSGHMLCGLSRLSPFSLTAVATFFPVALLTHHIAHPSLYTSACPSTTTPCYTPTYPSKDTLSTLLLLATLVTLAGRYLPSLIASATTNPKTTRSKAIPASSSAIAPARLTTRFLSGLTFGLGLQITGMAHPSKVLSFLSFPNMQVWDPSMGLVILFGIVPNLVEIQMRGFGKPPMFNSKFEFPVRSFRDVDWKLVLGSAAFGVGWGLSGTCPGPAVLRAMRQPVWGLLWVGGFWAGGKLVRD</sequence>
<reference evidence="9" key="1">
    <citation type="journal article" date="2020" name="Stud. Mycol.">
        <title>101 Dothideomycetes genomes: a test case for predicting lifestyles and emergence of pathogens.</title>
        <authorList>
            <person name="Haridas S."/>
            <person name="Albert R."/>
            <person name="Binder M."/>
            <person name="Bloem J."/>
            <person name="Labutti K."/>
            <person name="Salamov A."/>
            <person name="Andreopoulos B."/>
            <person name="Baker S."/>
            <person name="Barry K."/>
            <person name="Bills G."/>
            <person name="Bluhm B."/>
            <person name="Cannon C."/>
            <person name="Castanera R."/>
            <person name="Culley D."/>
            <person name="Daum C."/>
            <person name="Ezra D."/>
            <person name="Gonzalez J."/>
            <person name="Henrissat B."/>
            <person name="Kuo A."/>
            <person name="Liang C."/>
            <person name="Lipzen A."/>
            <person name="Lutzoni F."/>
            <person name="Magnuson J."/>
            <person name="Mondo S."/>
            <person name="Nolan M."/>
            <person name="Ohm R."/>
            <person name="Pangilinan J."/>
            <person name="Park H.-J."/>
            <person name="Ramirez L."/>
            <person name="Alfaro M."/>
            <person name="Sun H."/>
            <person name="Tritt A."/>
            <person name="Yoshinaga Y."/>
            <person name="Zwiers L.-H."/>
            <person name="Turgeon B."/>
            <person name="Goodwin S."/>
            <person name="Spatafora J."/>
            <person name="Crous P."/>
            <person name="Grigoriev I."/>
        </authorList>
    </citation>
    <scope>NUCLEOTIDE SEQUENCE</scope>
    <source>
        <strain evidence="9">CBS 119925</strain>
    </source>
</reference>